<accession>A0AAU9CV00</accession>
<dbReference type="InterPro" id="IPR038735">
    <property type="entry name" value="MSMEG_1276-like_NTP-PPase_dom"/>
</dbReference>
<evidence type="ECO:0000313" key="2">
    <source>
        <dbReference type="Proteomes" id="UP001321861"/>
    </source>
</evidence>
<sequence length="100" mass="11780">MGKLIRTKLKEKLKQRNPTAKFSTLSKNDLSIELDKKLVEEVNEFVSATNYENKNEELADILEVIGTYFELDFFDEKATRTIQDRKFKERGGFDKGIYYF</sequence>
<dbReference type="AlphaFoldDB" id="A0AAU9CV00"/>
<evidence type="ECO:0000313" key="1">
    <source>
        <dbReference type="EMBL" id="BDR57817.1"/>
    </source>
</evidence>
<protein>
    <recommendedName>
        <fullName evidence="3">Phosphoribosyl-ATP pyrophosphohydrolase</fullName>
    </recommendedName>
</protein>
<dbReference type="Proteomes" id="UP001321861">
    <property type="component" value="Chromosome"/>
</dbReference>
<gene>
    <name evidence="1" type="ORF">XA3_02580</name>
</gene>
<dbReference type="EMBL" id="AP026802">
    <property type="protein sequence ID" value="BDR57817.1"/>
    <property type="molecule type" value="Genomic_DNA"/>
</dbReference>
<dbReference type="KEGG" id="xap:XA3_02580"/>
<evidence type="ECO:0008006" key="3">
    <source>
        <dbReference type="Google" id="ProtNLM"/>
    </source>
</evidence>
<reference evidence="1 2" key="1">
    <citation type="journal article" date="2023" name="Microbiol. Spectr.">
        <title>Symbiosis of Carpenter Bees with Uncharacterized Lactic Acid Bacteria Showing NAD Auxotrophy.</title>
        <authorList>
            <person name="Kawasaki S."/>
            <person name="Ozawa K."/>
            <person name="Mori T."/>
            <person name="Yamamoto A."/>
            <person name="Ito M."/>
            <person name="Ohkuma M."/>
            <person name="Sakamoto M."/>
            <person name="Matsutani M."/>
        </authorList>
    </citation>
    <scope>NUCLEOTIDE SEQUENCE [LARGE SCALE GENOMIC DNA]</scope>
    <source>
        <strain evidence="1 2">XA3</strain>
    </source>
</reference>
<proteinExistence type="predicted"/>
<dbReference type="RefSeq" id="WP_317635755.1">
    <property type="nucleotide sequence ID" value="NZ_AP026802.1"/>
</dbReference>
<dbReference type="CDD" id="cd11532">
    <property type="entry name" value="NTP-PPase_COG4997"/>
    <property type="match status" value="1"/>
</dbReference>
<keyword evidence="2" id="KW-1185">Reference proteome</keyword>
<organism evidence="1 2">
    <name type="scientific">Xylocopilactobacillus apicola</name>
    <dbReference type="NCBI Taxonomy" id="2932184"/>
    <lineage>
        <taxon>Bacteria</taxon>
        <taxon>Bacillati</taxon>
        <taxon>Bacillota</taxon>
        <taxon>Bacilli</taxon>
        <taxon>Lactobacillales</taxon>
        <taxon>Lactobacillaceae</taxon>
        <taxon>Xylocopilactobacillus</taxon>
    </lineage>
</organism>
<name>A0AAU9CV00_9LACO</name>